<evidence type="ECO:0000313" key="1">
    <source>
        <dbReference type="EMBL" id="JAH94215.1"/>
    </source>
</evidence>
<dbReference type="AlphaFoldDB" id="A0A0E9WXA1"/>
<proteinExistence type="predicted"/>
<reference evidence="1" key="1">
    <citation type="submission" date="2014-11" db="EMBL/GenBank/DDBJ databases">
        <authorList>
            <person name="Amaro Gonzalez C."/>
        </authorList>
    </citation>
    <scope>NUCLEOTIDE SEQUENCE</scope>
</reference>
<accession>A0A0E9WXA1</accession>
<sequence length="103" mass="11455">MRTRATYSLVSVQIVRGMARSEATHNTATITTNHPPPRYPGPNALCQHDRASFCVQREREIKAAFGDGVSDSSLILFQIEFQKLFFCPQSEQIIDLGQGSTDP</sequence>
<protein>
    <submittedName>
        <fullName evidence="1">Uncharacterized protein</fullName>
    </submittedName>
</protein>
<name>A0A0E9WXA1_ANGAN</name>
<organism evidence="1">
    <name type="scientific">Anguilla anguilla</name>
    <name type="common">European freshwater eel</name>
    <name type="synonym">Muraena anguilla</name>
    <dbReference type="NCBI Taxonomy" id="7936"/>
    <lineage>
        <taxon>Eukaryota</taxon>
        <taxon>Metazoa</taxon>
        <taxon>Chordata</taxon>
        <taxon>Craniata</taxon>
        <taxon>Vertebrata</taxon>
        <taxon>Euteleostomi</taxon>
        <taxon>Actinopterygii</taxon>
        <taxon>Neopterygii</taxon>
        <taxon>Teleostei</taxon>
        <taxon>Anguilliformes</taxon>
        <taxon>Anguillidae</taxon>
        <taxon>Anguilla</taxon>
    </lineage>
</organism>
<reference evidence="1" key="2">
    <citation type="journal article" date="2015" name="Fish Shellfish Immunol.">
        <title>Early steps in the European eel (Anguilla anguilla)-Vibrio vulnificus interaction in the gills: Role of the RtxA13 toxin.</title>
        <authorList>
            <person name="Callol A."/>
            <person name="Pajuelo D."/>
            <person name="Ebbesson L."/>
            <person name="Teles M."/>
            <person name="MacKenzie S."/>
            <person name="Amaro C."/>
        </authorList>
    </citation>
    <scope>NUCLEOTIDE SEQUENCE</scope>
</reference>
<dbReference type="EMBL" id="GBXM01014362">
    <property type="protein sequence ID" value="JAH94215.1"/>
    <property type="molecule type" value="Transcribed_RNA"/>
</dbReference>